<dbReference type="InterPro" id="IPR029044">
    <property type="entry name" value="Nucleotide-diphossugar_trans"/>
</dbReference>
<evidence type="ECO:0000256" key="7">
    <source>
        <dbReference type="ARBA" id="ARBA00023150"/>
    </source>
</evidence>
<protein>
    <submittedName>
        <fullName evidence="9">Molybdenum cofactor guanylyltransferase</fullName>
    </submittedName>
</protein>
<organism evidence="9 10">
    <name type="scientific">Enterococcus rivorum</name>
    <dbReference type="NCBI Taxonomy" id="762845"/>
    <lineage>
        <taxon>Bacteria</taxon>
        <taxon>Bacillati</taxon>
        <taxon>Bacillota</taxon>
        <taxon>Bacilli</taxon>
        <taxon>Lactobacillales</taxon>
        <taxon>Enterococcaceae</taxon>
        <taxon>Enterococcus</taxon>
    </lineage>
</organism>
<keyword evidence="1" id="KW-0963">Cytoplasm</keyword>
<dbReference type="GO" id="GO:0006777">
    <property type="term" value="P:Mo-molybdopterin cofactor biosynthetic process"/>
    <property type="evidence" value="ECO:0007669"/>
    <property type="project" value="UniProtKB-KW"/>
</dbReference>
<evidence type="ECO:0000256" key="4">
    <source>
        <dbReference type="ARBA" id="ARBA00022741"/>
    </source>
</evidence>
<evidence type="ECO:0000256" key="6">
    <source>
        <dbReference type="ARBA" id="ARBA00023134"/>
    </source>
</evidence>
<evidence type="ECO:0000256" key="5">
    <source>
        <dbReference type="ARBA" id="ARBA00022842"/>
    </source>
</evidence>
<keyword evidence="4" id="KW-0547">Nucleotide-binding</keyword>
<keyword evidence="7" id="KW-0501">Molybdenum cofactor biosynthesis</keyword>
<keyword evidence="5" id="KW-0460">Magnesium</keyword>
<dbReference type="GO" id="GO:0005525">
    <property type="term" value="F:GTP binding"/>
    <property type="evidence" value="ECO:0007669"/>
    <property type="project" value="UniProtKB-KW"/>
</dbReference>
<dbReference type="Proteomes" id="UP000095256">
    <property type="component" value="Unassembled WGS sequence"/>
</dbReference>
<dbReference type="GO" id="GO:0046872">
    <property type="term" value="F:metal ion binding"/>
    <property type="evidence" value="ECO:0007669"/>
    <property type="project" value="UniProtKB-KW"/>
</dbReference>
<sequence>MGFDKALLQIEGEYVLPKTVKHLETLFQKVLLITNDREKFSSLFLENQIMEDAYLEKGPLGGLVTALENLETDSLFLIACDIPVIKDELVYKMAQYTKNYEVVICKQENRLEPLFAFYSASCLPIFQKQLSTNDWRIRKNFHQFLVKEIVLDGSYELRNVNTPEELALWNQ</sequence>
<keyword evidence="10" id="KW-1185">Reference proteome</keyword>
<comment type="caution">
    <text evidence="9">The sequence shown here is derived from an EMBL/GenBank/DDBJ whole genome shotgun (WGS) entry which is preliminary data.</text>
</comment>
<dbReference type="PANTHER" id="PTHR19136:SF81">
    <property type="entry name" value="MOLYBDENUM COFACTOR GUANYLYLTRANSFERASE"/>
    <property type="match status" value="1"/>
</dbReference>
<keyword evidence="3" id="KW-0479">Metal-binding</keyword>
<dbReference type="SUPFAM" id="SSF53448">
    <property type="entry name" value="Nucleotide-diphospho-sugar transferases"/>
    <property type="match status" value="1"/>
</dbReference>
<gene>
    <name evidence="9" type="ORF">BCR26_15630</name>
</gene>
<accession>A0A1E5KV52</accession>
<proteinExistence type="predicted"/>
<dbReference type="CDD" id="cd02503">
    <property type="entry name" value="MobA"/>
    <property type="match status" value="1"/>
</dbReference>
<evidence type="ECO:0000256" key="1">
    <source>
        <dbReference type="ARBA" id="ARBA00022490"/>
    </source>
</evidence>
<dbReference type="Gene3D" id="3.90.550.10">
    <property type="entry name" value="Spore Coat Polysaccharide Biosynthesis Protein SpsA, Chain A"/>
    <property type="match status" value="1"/>
</dbReference>
<reference evidence="9 10" key="1">
    <citation type="submission" date="2016-09" db="EMBL/GenBank/DDBJ databases">
        <authorList>
            <person name="Capua I."/>
            <person name="De Benedictis P."/>
            <person name="Joannis T."/>
            <person name="Lombin L.H."/>
            <person name="Cattoli G."/>
        </authorList>
    </citation>
    <scope>NUCLEOTIDE SEQUENCE [LARGE SCALE GENOMIC DNA]</scope>
    <source>
        <strain evidence="9 10">LMG 25899</strain>
    </source>
</reference>
<keyword evidence="9" id="KW-0548">Nucleotidyltransferase</keyword>
<dbReference type="GO" id="GO:0016779">
    <property type="term" value="F:nucleotidyltransferase activity"/>
    <property type="evidence" value="ECO:0007669"/>
    <property type="project" value="UniProtKB-KW"/>
</dbReference>
<dbReference type="OrthoDB" id="9788394at2"/>
<feature type="domain" description="MobA-like NTP transferase" evidence="8">
    <location>
        <begin position="1"/>
        <end position="130"/>
    </location>
</feature>
<keyword evidence="6" id="KW-0342">GTP-binding</keyword>
<evidence type="ECO:0000313" key="9">
    <source>
        <dbReference type="EMBL" id="OEH81751.1"/>
    </source>
</evidence>
<dbReference type="STRING" id="762845.BCR26_15630"/>
<evidence type="ECO:0000256" key="3">
    <source>
        <dbReference type="ARBA" id="ARBA00022723"/>
    </source>
</evidence>
<dbReference type="InterPro" id="IPR025877">
    <property type="entry name" value="MobA-like_NTP_Trfase"/>
</dbReference>
<name>A0A1E5KV52_9ENTE</name>
<evidence type="ECO:0000259" key="8">
    <source>
        <dbReference type="Pfam" id="PF12804"/>
    </source>
</evidence>
<dbReference type="AlphaFoldDB" id="A0A1E5KV52"/>
<dbReference type="EMBL" id="MIEK01000036">
    <property type="protein sequence ID" value="OEH81751.1"/>
    <property type="molecule type" value="Genomic_DNA"/>
</dbReference>
<dbReference type="Pfam" id="PF12804">
    <property type="entry name" value="NTP_transf_3"/>
    <property type="match status" value="1"/>
</dbReference>
<dbReference type="InterPro" id="IPR013482">
    <property type="entry name" value="Molybde_CF_guanTrfase"/>
</dbReference>
<dbReference type="PANTHER" id="PTHR19136">
    <property type="entry name" value="MOLYBDENUM COFACTOR GUANYLYLTRANSFERASE"/>
    <property type="match status" value="1"/>
</dbReference>
<evidence type="ECO:0000313" key="10">
    <source>
        <dbReference type="Proteomes" id="UP000095256"/>
    </source>
</evidence>
<evidence type="ECO:0000256" key="2">
    <source>
        <dbReference type="ARBA" id="ARBA00022679"/>
    </source>
</evidence>
<keyword evidence="2 9" id="KW-0808">Transferase</keyword>